<evidence type="ECO:0000313" key="3">
    <source>
        <dbReference type="Proteomes" id="UP000011135"/>
    </source>
</evidence>
<accession>L8K090</accession>
<dbReference type="STRING" id="1237149.C900_01413"/>
<keyword evidence="1" id="KW-0812">Transmembrane</keyword>
<gene>
    <name evidence="2" type="ORF">C900_01413</name>
</gene>
<name>L8K090_9BACT</name>
<protein>
    <submittedName>
        <fullName evidence="2">Uncharacterized protein</fullName>
    </submittedName>
</protein>
<evidence type="ECO:0000256" key="1">
    <source>
        <dbReference type="SAM" id="Phobius"/>
    </source>
</evidence>
<dbReference type="AlphaFoldDB" id="L8K090"/>
<dbReference type="Proteomes" id="UP000011135">
    <property type="component" value="Unassembled WGS sequence"/>
</dbReference>
<reference evidence="2 3" key="1">
    <citation type="submission" date="2012-12" db="EMBL/GenBank/DDBJ databases">
        <title>Genome assembly of Fulvivirga imtechensis AK7.</title>
        <authorList>
            <person name="Nupur N."/>
            <person name="Khatri I."/>
            <person name="Kumar R."/>
            <person name="Subramanian S."/>
            <person name="Pinnaka A."/>
        </authorList>
    </citation>
    <scope>NUCLEOTIDE SEQUENCE [LARGE SCALE GENOMIC DNA]</scope>
    <source>
        <strain evidence="2 3">AK7</strain>
    </source>
</reference>
<keyword evidence="1" id="KW-0472">Membrane</keyword>
<comment type="caution">
    <text evidence="2">The sequence shown here is derived from an EMBL/GenBank/DDBJ whole genome shotgun (WGS) entry which is preliminary data.</text>
</comment>
<organism evidence="2 3">
    <name type="scientific">Fulvivirga imtechensis AK7</name>
    <dbReference type="NCBI Taxonomy" id="1237149"/>
    <lineage>
        <taxon>Bacteria</taxon>
        <taxon>Pseudomonadati</taxon>
        <taxon>Bacteroidota</taxon>
        <taxon>Cytophagia</taxon>
        <taxon>Cytophagales</taxon>
        <taxon>Fulvivirgaceae</taxon>
        <taxon>Fulvivirga</taxon>
    </lineage>
</organism>
<proteinExistence type="predicted"/>
<feature type="transmembrane region" description="Helical" evidence="1">
    <location>
        <begin position="15"/>
        <end position="35"/>
    </location>
</feature>
<keyword evidence="1" id="KW-1133">Transmembrane helix</keyword>
<evidence type="ECO:0000313" key="2">
    <source>
        <dbReference type="EMBL" id="ELR73803.1"/>
    </source>
</evidence>
<dbReference type="EMBL" id="AMZN01000002">
    <property type="protein sequence ID" value="ELR73803.1"/>
    <property type="molecule type" value="Genomic_DNA"/>
</dbReference>
<keyword evidence="3" id="KW-1185">Reference proteome</keyword>
<sequence length="342" mass="38833">MVPLRYSFSKWIRSGYFYSMILRNIILISISLWVFSCGKSIDKQHAQYIGGVMTDNPAYSVDFGTAENTSQTVRARLLANPGTQELIVLLSMMNTTKDTITLTPNDFRLSTEEGNTVQPVNLDTTTAITPENIVHLKLKFSIINSRLFYSTTGLAGDMNQEYQLKVNFRGHPITLDWRLSEEVFNNYSGSYGIEEKVIVFMPELDENAQKSYQVLNGMNTFIHSGGTEIATAGINTRFRSYHIKDTLHLAVRLVNHSDHEIRIYPEGFVLRLDHQLLIPGQTTGPVHLKKSERYIGSFTYVVDKTPVRFLLLKEAIKILPANNERNLFANDLTFKVAEEQVP</sequence>